<gene>
    <name evidence="2" type="ORF">LR394_20400</name>
</gene>
<accession>A0A9X1SUS4</accession>
<dbReference type="Proteomes" id="UP001138997">
    <property type="component" value="Unassembled WGS sequence"/>
</dbReference>
<dbReference type="AlphaFoldDB" id="A0A9X1SUS4"/>
<dbReference type="EMBL" id="JAJOMB010000011">
    <property type="protein sequence ID" value="MCD5313272.1"/>
    <property type="molecule type" value="Genomic_DNA"/>
</dbReference>
<feature type="domain" description="HTH marR-type" evidence="1">
    <location>
        <begin position="17"/>
        <end position="156"/>
    </location>
</feature>
<evidence type="ECO:0000313" key="2">
    <source>
        <dbReference type="EMBL" id="MCD5313272.1"/>
    </source>
</evidence>
<dbReference type="GO" id="GO:0006950">
    <property type="term" value="P:response to stress"/>
    <property type="evidence" value="ECO:0007669"/>
    <property type="project" value="TreeGrafter"/>
</dbReference>
<evidence type="ECO:0000259" key="1">
    <source>
        <dbReference type="PROSITE" id="PS50995"/>
    </source>
</evidence>
<protein>
    <submittedName>
        <fullName evidence="2">MarR family transcriptional regulator</fullName>
    </submittedName>
</protein>
<organism evidence="2 3">
    <name type="scientific">Kineosporia babensis</name>
    <dbReference type="NCBI Taxonomy" id="499548"/>
    <lineage>
        <taxon>Bacteria</taxon>
        <taxon>Bacillati</taxon>
        <taxon>Actinomycetota</taxon>
        <taxon>Actinomycetes</taxon>
        <taxon>Kineosporiales</taxon>
        <taxon>Kineosporiaceae</taxon>
        <taxon>Kineosporia</taxon>
    </lineage>
</organism>
<dbReference type="SMART" id="SM00347">
    <property type="entry name" value="HTH_MARR"/>
    <property type="match status" value="1"/>
</dbReference>
<dbReference type="InterPro" id="IPR039422">
    <property type="entry name" value="MarR/SlyA-like"/>
</dbReference>
<proteinExistence type="predicted"/>
<dbReference type="PANTHER" id="PTHR33164">
    <property type="entry name" value="TRANSCRIPTIONAL REGULATOR, MARR FAMILY"/>
    <property type="match status" value="1"/>
</dbReference>
<dbReference type="PROSITE" id="PS50995">
    <property type="entry name" value="HTH_MARR_2"/>
    <property type="match status" value="1"/>
</dbReference>
<dbReference type="Gene3D" id="1.10.10.10">
    <property type="entry name" value="Winged helix-like DNA-binding domain superfamily/Winged helix DNA-binding domain"/>
    <property type="match status" value="1"/>
</dbReference>
<name>A0A9X1SUS4_9ACTN</name>
<dbReference type="Pfam" id="PF12802">
    <property type="entry name" value="MarR_2"/>
    <property type="match status" value="1"/>
</dbReference>
<dbReference type="PANTHER" id="PTHR33164:SF106">
    <property type="entry name" value="TRANSCRIPTIONAL REGULATORY PROTEIN"/>
    <property type="match status" value="1"/>
</dbReference>
<dbReference type="SUPFAM" id="SSF46785">
    <property type="entry name" value="Winged helix' DNA-binding domain"/>
    <property type="match status" value="1"/>
</dbReference>
<dbReference type="InterPro" id="IPR036390">
    <property type="entry name" value="WH_DNA-bd_sf"/>
</dbReference>
<reference evidence="2" key="1">
    <citation type="submission" date="2021-11" db="EMBL/GenBank/DDBJ databases">
        <title>Streptomyces corallinus and Kineosporia corallina sp. nov., two new coral-derived marine actinobacteria.</title>
        <authorList>
            <person name="Buangrab K."/>
            <person name="Sutthacheep M."/>
            <person name="Yeemin T."/>
            <person name="Harunari E."/>
            <person name="Igarashi Y."/>
            <person name="Sripreechasak P."/>
            <person name="Kanchanasin P."/>
            <person name="Tanasupawat S."/>
            <person name="Phongsopitanun W."/>
        </authorList>
    </citation>
    <scope>NUCLEOTIDE SEQUENCE</scope>
    <source>
        <strain evidence="2">JCM 31032</strain>
    </source>
</reference>
<dbReference type="InterPro" id="IPR000835">
    <property type="entry name" value="HTH_MarR-typ"/>
</dbReference>
<keyword evidence="3" id="KW-1185">Reference proteome</keyword>
<dbReference type="GO" id="GO:0003700">
    <property type="term" value="F:DNA-binding transcription factor activity"/>
    <property type="evidence" value="ECO:0007669"/>
    <property type="project" value="InterPro"/>
</dbReference>
<dbReference type="InterPro" id="IPR036388">
    <property type="entry name" value="WH-like_DNA-bd_sf"/>
</dbReference>
<evidence type="ECO:0000313" key="3">
    <source>
        <dbReference type="Proteomes" id="UP001138997"/>
    </source>
</evidence>
<comment type="caution">
    <text evidence="2">The sequence shown here is derived from an EMBL/GenBank/DDBJ whole genome shotgun (WGS) entry which is preliminary data.</text>
</comment>
<sequence length="178" mass="19815">MSEELRPFPPVLQPGPRLDLLEGLRSYAAEFAELARHSARHLNLHTTDANALVEVLVAERGGEPLSPARLAERVALTSGATNALVNRLEKAGYVVRSREHTDRRQVSLRSTELARTRTEALYTRPSVLLDQALDRIDPRTIMEMTAALQVLAGALNRINRELGTPEWQDAPESAKKMF</sequence>
<dbReference type="RefSeq" id="WP_231444314.1">
    <property type="nucleotide sequence ID" value="NZ_JAJOMB010000011.1"/>
</dbReference>